<proteinExistence type="predicted"/>
<reference evidence="1" key="3">
    <citation type="submission" date="2025-09" db="UniProtKB">
        <authorList>
            <consortium name="Ensembl"/>
        </authorList>
    </citation>
    <scope>IDENTIFICATION</scope>
</reference>
<sequence>MECLPNGNCRRNRLTEGPTEVSKLQITINKLGHTGKEALCFAAQSKGWPLNRKTCATILTECCQYRLKLQLEHPAKAPPLHISKGKALWSTWQIDSMGPLRPMESAGHDPSSQV</sequence>
<organism evidence="1 2">
    <name type="scientific">Corvus moneduloides</name>
    <name type="common">New Caledonian crow</name>
    <dbReference type="NCBI Taxonomy" id="1196302"/>
    <lineage>
        <taxon>Eukaryota</taxon>
        <taxon>Metazoa</taxon>
        <taxon>Chordata</taxon>
        <taxon>Craniata</taxon>
        <taxon>Vertebrata</taxon>
        <taxon>Euteleostomi</taxon>
        <taxon>Archelosauria</taxon>
        <taxon>Archosauria</taxon>
        <taxon>Dinosauria</taxon>
        <taxon>Saurischia</taxon>
        <taxon>Theropoda</taxon>
        <taxon>Coelurosauria</taxon>
        <taxon>Aves</taxon>
        <taxon>Neognathae</taxon>
        <taxon>Neoaves</taxon>
        <taxon>Telluraves</taxon>
        <taxon>Australaves</taxon>
        <taxon>Passeriformes</taxon>
        <taxon>Corvoidea</taxon>
        <taxon>Corvidae</taxon>
        <taxon>Corvus</taxon>
    </lineage>
</organism>
<dbReference type="Ensembl" id="ENSCMUT00000024108.2">
    <property type="protein sequence ID" value="ENSCMUP00000022468.1"/>
    <property type="gene ID" value="ENSCMUG00000013804.2"/>
</dbReference>
<evidence type="ECO:0000313" key="1">
    <source>
        <dbReference type="Ensembl" id="ENSCMUP00000022468.1"/>
    </source>
</evidence>
<protein>
    <submittedName>
        <fullName evidence="1">Uncharacterized protein</fullName>
    </submittedName>
</protein>
<accession>A0A8C3H2J4</accession>
<reference evidence="2" key="1">
    <citation type="submission" date="2019-10" db="EMBL/GenBank/DDBJ databases">
        <title>Corvus moneduloides (New Caledonian crow) genome, bCorMon1, primary haplotype.</title>
        <authorList>
            <person name="Rutz C."/>
            <person name="Fungtammasan C."/>
            <person name="Mountcastle J."/>
            <person name="Formenti G."/>
            <person name="Chow W."/>
            <person name="Howe K."/>
            <person name="Steele M.P."/>
            <person name="Fernandes J."/>
            <person name="Gilbert M.T.P."/>
            <person name="Fedrigo O."/>
            <person name="Jarvis E.D."/>
            <person name="Gemmell N."/>
        </authorList>
    </citation>
    <scope>NUCLEOTIDE SEQUENCE [LARGE SCALE GENOMIC DNA]</scope>
</reference>
<reference evidence="1" key="2">
    <citation type="submission" date="2025-08" db="UniProtKB">
        <authorList>
            <consortium name="Ensembl"/>
        </authorList>
    </citation>
    <scope>IDENTIFICATION</scope>
</reference>
<name>A0A8C3H2J4_CORMO</name>
<keyword evidence="2" id="KW-1185">Reference proteome</keyword>
<evidence type="ECO:0000313" key="2">
    <source>
        <dbReference type="Proteomes" id="UP000694553"/>
    </source>
</evidence>
<dbReference type="AlphaFoldDB" id="A0A8C3H2J4"/>
<dbReference type="Proteomes" id="UP000694553">
    <property type="component" value="Unassembled WGS sequence"/>
</dbReference>